<protein>
    <recommendedName>
        <fullName evidence="3">SWIM-type domain-containing protein</fullName>
    </recommendedName>
</protein>
<dbReference type="Proteomes" id="UP000266861">
    <property type="component" value="Unassembled WGS sequence"/>
</dbReference>
<dbReference type="OrthoDB" id="5330842at2759"/>
<dbReference type="AlphaFoldDB" id="A0A397I8F6"/>
<reference evidence="1 2" key="1">
    <citation type="submission" date="2018-08" db="EMBL/GenBank/DDBJ databases">
        <title>Genome and evolution of the arbuscular mycorrhizal fungus Diversispora epigaea (formerly Glomus versiforme) and its bacterial endosymbionts.</title>
        <authorList>
            <person name="Sun X."/>
            <person name="Fei Z."/>
            <person name="Harrison M."/>
        </authorList>
    </citation>
    <scope>NUCLEOTIDE SEQUENCE [LARGE SCALE GENOMIC DNA]</scope>
    <source>
        <strain evidence="1 2">IT104</strain>
    </source>
</reference>
<name>A0A397I8F6_9GLOM</name>
<sequence>MIIEEACAIEKRLEKGKFPSNLISVYCNCLFYYRYLLPCHHIFHEHMYGAIKLLTANTWVKFQQMFEENVFEVYFNHQLVEVDMSEKIISEKAAENQRLAVNELMERTRDVYWKIEEKGDDKQTGIFLEELKSRLDHILNNVKIK</sequence>
<evidence type="ECO:0000313" key="2">
    <source>
        <dbReference type="Proteomes" id="UP000266861"/>
    </source>
</evidence>
<accession>A0A397I8F6</accession>
<evidence type="ECO:0000313" key="1">
    <source>
        <dbReference type="EMBL" id="RHZ71905.1"/>
    </source>
</evidence>
<proteinExistence type="predicted"/>
<keyword evidence="2" id="KW-1185">Reference proteome</keyword>
<dbReference type="EMBL" id="PQFF01000230">
    <property type="protein sequence ID" value="RHZ71905.1"/>
    <property type="molecule type" value="Genomic_DNA"/>
</dbReference>
<evidence type="ECO:0008006" key="3">
    <source>
        <dbReference type="Google" id="ProtNLM"/>
    </source>
</evidence>
<organism evidence="1 2">
    <name type="scientific">Diversispora epigaea</name>
    <dbReference type="NCBI Taxonomy" id="1348612"/>
    <lineage>
        <taxon>Eukaryota</taxon>
        <taxon>Fungi</taxon>
        <taxon>Fungi incertae sedis</taxon>
        <taxon>Mucoromycota</taxon>
        <taxon>Glomeromycotina</taxon>
        <taxon>Glomeromycetes</taxon>
        <taxon>Diversisporales</taxon>
        <taxon>Diversisporaceae</taxon>
        <taxon>Diversispora</taxon>
    </lineage>
</organism>
<comment type="caution">
    <text evidence="1">The sequence shown here is derived from an EMBL/GenBank/DDBJ whole genome shotgun (WGS) entry which is preliminary data.</text>
</comment>
<gene>
    <name evidence="1" type="ORF">Glove_249g13</name>
</gene>